<sequence length="236" mass="25658">MTVDTSPIRDRGHLPDGPGTAPAPTTDPATAHRVSGPTRVTGPTRVPRAGGDVGDLVTQAAQAFQDYRDGVSGGIDRLVRLVSPLLWHTARQCGLSAAEAEDAVQQTFLALVRRGAGITDPMAVVRWLTVTLRRQAWRDRAAARTRTDAEPTDDDLPREPSAEAAAVLTDEQQRLWAHVHALPDRCRRLLAVIAFAPRPDYAAIAKDMNMPVGSIGPTRGRCLEKLRLRLKGEEWS</sequence>
<accession>A0A7K1FRM9</accession>
<dbReference type="EMBL" id="WLYK01000011">
    <property type="protein sequence ID" value="MTD16796.1"/>
    <property type="molecule type" value="Genomic_DNA"/>
</dbReference>
<keyword evidence="9" id="KW-1185">Reference proteome</keyword>
<proteinExistence type="inferred from homology"/>
<evidence type="ECO:0000259" key="7">
    <source>
        <dbReference type="Pfam" id="PF04542"/>
    </source>
</evidence>
<protein>
    <submittedName>
        <fullName evidence="8">Sigma-70 family RNA polymerase sigma factor</fullName>
    </submittedName>
</protein>
<dbReference type="RefSeq" id="WP_154770766.1">
    <property type="nucleotide sequence ID" value="NZ_WLYK01000011.1"/>
</dbReference>
<dbReference type="SUPFAM" id="SSF88659">
    <property type="entry name" value="Sigma3 and sigma4 domains of RNA polymerase sigma factors"/>
    <property type="match status" value="1"/>
</dbReference>
<dbReference type="InterPro" id="IPR039425">
    <property type="entry name" value="RNA_pol_sigma-70-like"/>
</dbReference>
<dbReference type="NCBIfam" id="TIGR02937">
    <property type="entry name" value="sigma70-ECF"/>
    <property type="match status" value="1"/>
</dbReference>
<keyword evidence="5" id="KW-0804">Transcription</keyword>
<comment type="similarity">
    <text evidence="1">Belongs to the sigma-70 factor family. ECF subfamily.</text>
</comment>
<feature type="region of interest" description="Disordered" evidence="6">
    <location>
        <begin position="1"/>
        <end position="52"/>
    </location>
</feature>
<keyword evidence="3" id="KW-0731">Sigma factor</keyword>
<evidence type="ECO:0000256" key="2">
    <source>
        <dbReference type="ARBA" id="ARBA00023015"/>
    </source>
</evidence>
<comment type="caution">
    <text evidence="8">The sequence shown here is derived from an EMBL/GenBank/DDBJ whole genome shotgun (WGS) entry which is preliminary data.</text>
</comment>
<name>A0A7K1FRM9_9ACTN</name>
<dbReference type="PANTHER" id="PTHR43133">
    <property type="entry name" value="RNA POLYMERASE ECF-TYPE SIGMA FACTO"/>
    <property type="match status" value="1"/>
</dbReference>
<dbReference type="GO" id="GO:0016987">
    <property type="term" value="F:sigma factor activity"/>
    <property type="evidence" value="ECO:0007669"/>
    <property type="project" value="UniProtKB-KW"/>
</dbReference>
<dbReference type="Pfam" id="PF04542">
    <property type="entry name" value="Sigma70_r2"/>
    <property type="match status" value="1"/>
</dbReference>
<dbReference type="InterPro" id="IPR036388">
    <property type="entry name" value="WH-like_DNA-bd_sf"/>
</dbReference>
<dbReference type="InterPro" id="IPR007627">
    <property type="entry name" value="RNA_pol_sigma70_r2"/>
</dbReference>
<evidence type="ECO:0000256" key="1">
    <source>
        <dbReference type="ARBA" id="ARBA00010641"/>
    </source>
</evidence>
<feature type="domain" description="RNA polymerase sigma-70 region 2" evidence="7">
    <location>
        <begin position="78"/>
        <end position="139"/>
    </location>
</feature>
<evidence type="ECO:0000256" key="3">
    <source>
        <dbReference type="ARBA" id="ARBA00023082"/>
    </source>
</evidence>
<dbReference type="GO" id="GO:0003677">
    <property type="term" value="F:DNA binding"/>
    <property type="evidence" value="ECO:0007669"/>
    <property type="project" value="UniProtKB-KW"/>
</dbReference>
<evidence type="ECO:0000256" key="6">
    <source>
        <dbReference type="SAM" id="MobiDB-lite"/>
    </source>
</evidence>
<dbReference type="Gene3D" id="1.10.10.10">
    <property type="entry name" value="Winged helix-like DNA-binding domain superfamily/Winged helix DNA-binding domain"/>
    <property type="match status" value="1"/>
</dbReference>
<dbReference type="GO" id="GO:0006352">
    <property type="term" value="P:DNA-templated transcription initiation"/>
    <property type="evidence" value="ECO:0007669"/>
    <property type="project" value="InterPro"/>
</dbReference>
<reference evidence="8 9" key="1">
    <citation type="submission" date="2019-11" db="EMBL/GenBank/DDBJ databases">
        <authorList>
            <person name="Jiang L.-Q."/>
        </authorList>
    </citation>
    <scope>NUCLEOTIDE SEQUENCE [LARGE SCALE GENOMIC DNA]</scope>
    <source>
        <strain evidence="8 9">YIM 132087</strain>
    </source>
</reference>
<dbReference type="SUPFAM" id="SSF88946">
    <property type="entry name" value="Sigma2 domain of RNA polymerase sigma factors"/>
    <property type="match status" value="1"/>
</dbReference>
<dbReference type="PANTHER" id="PTHR43133:SF8">
    <property type="entry name" value="RNA POLYMERASE SIGMA FACTOR HI_1459-RELATED"/>
    <property type="match status" value="1"/>
</dbReference>
<organism evidence="8 9">
    <name type="scientific">Nakamurella alba</name>
    <dbReference type="NCBI Taxonomy" id="2665158"/>
    <lineage>
        <taxon>Bacteria</taxon>
        <taxon>Bacillati</taxon>
        <taxon>Actinomycetota</taxon>
        <taxon>Actinomycetes</taxon>
        <taxon>Nakamurellales</taxon>
        <taxon>Nakamurellaceae</taxon>
        <taxon>Nakamurella</taxon>
    </lineage>
</organism>
<evidence type="ECO:0000313" key="9">
    <source>
        <dbReference type="Proteomes" id="UP000460221"/>
    </source>
</evidence>
<dbReference type="AlphaFoldDB" id="A0A7K1FRM9"/>
<feature type="compositionally biased region" description="Low complexity" evidence="6">
    <location>
        <begin position="15"/>
        <end position="31"/>
    </location>
</feature>
<dbReference type="InterPro" id="IPR013325">
    <property type="entry name" value="RNA_pol_sigma_r2"/>
</dbReference>
<dbReference type="Proteomes" id="UP000460221">
    <property type="component" value="Unassembled WGS sequence"/>
</dbReference>
<dbReference type="Gene3D" id="1.10.1740.10">
    <property type="match status" value="1"/>
</dbReference>
<keyword evidence="4" id="KW-0238">DNA-binding</keyword>
<evidence type="ECO:0000313" key="8">
    <source>
        <dbReference type="EMBL" id="MTD16796.1"/>
    </source>
</evidence>
<keyword evidence="2" id="KW-0805">Transcription regulation</keyword>
<evidence type="ECO:0000256" key="4">
    <source>
        <dbReference type="ARBA" id="ARBA00023125"/>
    </source>
</evidence>
<dbReference type="InterPro" id="IPR014284">
    <property type="entry name" value="RNA_pol_sigma-70_dom"/>
</dbReference>
<dbReference type="InterPro" id="IPR013324">
    <property type="entry name" value="RNA_pol_sigma_r3/r4-like"/>
</dbReference>
<gene>
    <name evidence="8" type="ORF">GIS00_22955</name>
</gene>
<evidence type="ECO:0000256" key="5">
    <source>
        <dbReference type="ARBA" id="ARBA00023163"/>
    </source>
</evidence>